<protein>
    <recommendedName>
        <fullName evidence="1">SGNH hydrolase-type esterase domain-containing protein</fullName>
    </recommendedName>
</protein>
<dbReference type="InterPro" id="IPR036514">
    <property type="entry name" value="SGNH_hydro_sf"/>
</dbReference>
<proteinExistence type="predicted"/>
<feature type="domain" description="SGNH hydrolase-type esterase" evidence="1">
    <location>
        <begin position="53"/>
        <end position="270"/>
    </location>
</feature>
<sequence>MIIRIIALSGVLIIILTVAITYTLKKAQKLPLNSPVNFLEDSAQDNNQKTVVCVGNSITHGQVSYNYVNILSERLSDNGYQFVNAGINGNLAYNVVKRLGKIIECDPDYVTLLIGTNDANASLSEKNSARYMRDMALPDKPNAEFFRKNVKELISQLKKRTNAKIAILSLPPIGEDINHIAYQRTKEYSGIIQAVAKKNTVDYLPLHEKITEYIQAEGQHPRLSYDNGFRGIMIKGIFSHLLLGTSFDKIASNNGFLILTDFLHLNSRGAKMTADLIENWILK</sequence>
<gene>
    <name evidence="2" type="ORF">METZ01_LOCUS63556</name>
</gene>
<name>A0A381T3B8_9ZZZZ</name>
<dbReference type="Gene3D" id="3.40.50.1110">
    <property type="entry name" value="SGNH hydrolase"/>
    <property type="match status" value="1"/>
</dbReference>
<evidence type="ECO:0000313" key="2">
    <source>
        <dbReference type="EMBL" id="SVA10702.1"/>
    </source>
</evidence>
<reference evidence="2" key="1">
    <citation type="submission" date="2018-05" db="EMBL/GenBank/DDBJ databases">
        <authorList>
            <person name="Lanie J.A."/>
            <person name="Ng W.-L."/>
            <person name="Kazmierczak K.M."/>
            <person name="Andrzejewski T.M."/>
            <person name="Davidsen T.M."/>
            <person name="Wayne K.J."/>
            <person name="Tettelin H."/>
            <person name="Glass J.I."/>
            <person name="Rusch D."/>
            <person name="Podicherti R."/>
            <person name="Tsui H.-C.T."/>
            <person name="Winkler M.E."/>
        </authorList>
    </citation>
    <scope>NUCLEOTIDE SEQUENCE</scope>
</reference>
<dbReference type="PANTHER" id="PTHR30383">
    <property type="entry name" value="THIOESTERASE 1/PROTEASE 1/LYSOPHOSPHOLIPASE L1"/>
    <property type="match status" value="1"/>
</dbReference>
<dbReference type="GO" id="GO:0004622">
    <property type="term" value="F:phosphatidylcholine lysophospholipase activity"/>
    <property type="evidence" value="ECO:0007669"/>
    <property type="project" value="TreeGrafter"/>
</dbReference>
<evidence type="ECO:0000259" key="1">
    <source>
        <dbReference type="Pfam" id="PF13472"/>
    </source>
</evidence>
<dbReference type="InterPro" id="IPR013830">
    <property type="entry name" value="SGNH_hydro"/>
</dbReference>
<dbReference type="AlphaFoldDB" id="A0A381T3B8"/>
<dbReference type="InterPro" id="IPR051532">
    <property type="entry name" value="Ester_Hydrolysis_Enzymes"/>
</dbReference>
<dbReference type="EMBL" id="UINC01003964">
    <property type="protein sequence ID" value="SVA10702.1"/>
    <property type="molecule type" value="Genomic_DNA"/>
</dbReference>
<dbReference type="Pfam" id="PF13472">
    <property type="entry name" value="Lipase_GDSL_2"/>
    <property type="match status" value="1"/>
</dbReference>
<organism evidence="2">
    <name type="scientific">marine metagenome</name>
    <dbReference type="NCBI Taxonomy" id="408172"/>
    <lineage>
        <taxon>unclassified sequences</taxon>
        <taxon>metagenomes</taxon>
        <taxon>ecological metagenomes</taxon>
    </lineage>
</organism>
<dbReference type="SUPFAM" id="SSF52266">
    <property type="entry name" value="SGNH hydrolase"/>
    <property type="match status" value="1"/>
</dbReference>
<accession>A0A381T3B8</accession>
<dbReference type="PANTHER" id="PTHR30383:SF5">
    <property type="entry name" value="SGNH HYDROLASE-TYPE ESTERASE DOMAIN-CONTAINING PROTEIN"/>
    <property type="match status" value="1"/>
</dbReference>